<evidence type="ECO:0000259" key="2">
    <source>
        <dbReference type="PROSITE" id="PS50004"/>
    </source>
</evidence>
<feature type="compositionally biased region" description="Basic and acidic residues" evidence="1">
    <location>
        <begin position="564"/>
        <end position="597"/>
    </location>
</feature>
<dbReference type="PANTHER" id="PTHR47800">
    <property type="entry name" value="C2 DOMAIN-CONTAINING PROTEIN"/>
    <property type="match status" value="1"/>
</dbReference>
<reference evidence="3" key="1">
    <citation type="journal article" date="2021" name="Nat. Commun.">
        <title>Genetic determinants of endophytism in the Arabidopsis root mycobiome.</title>
        <authorList>
            <person name="Mesny F."/>
            <person name="Miyauchi S."/>
            <person name="Thiergart T."/>
            <person name="Pickel B."/>
            <person name="Atanasova L."/>
            <person name="Karlsson M."/>
            <person name="Huettel B."/>
            <person name="Barry K.W."/>
            <person name="Haridas S."/>
            <person name="Chen C."/>
            <person name="Bauer D."/>
            <person name="Andreopoulos W."/>
            <person name="Pangilinan J."/>
            <person name="LaButti K."/>
            <person name="Riley R."/>
            <person name="Lipzen A."/>
            <person name="Clum A."/>
            <person name="Drula E."/>
            <person name="Henrissat B."/>
            <person name="Kohler A."/>
            <person name="Grigoriev I.V."/>
            <person name="Martin F.M."/>
            <person name="Hacquard S."/>
        </authorList>
    </citation>
    <scope>NUCLEOTIDE SEQUENCE</scope>
    <source>
        <strain evidence="3">MPI-CAGE-AT-0147</strain>
    </source>
</reference>
<accession>A0A9P9IVW3</accession>
<gene>
    <name evidence="3" type="ORF">EDB81DRAFT_903040</name>
</gene>
<feature type="region of interest" description="Disordered" evidence="1">
    <location>
        <begin position="1"/>
        <end position="91"/>
    </location>
</feature>
<feature type="region of interest" description="Disordered" evidence="1">
    <location>
        <begin position="454"/>
        <end position="482"/>
    </location>
</feature>
<organism evidence="3 4">
    <name type="scientific">Dactylonectria macrodidyma</name>
    <dbReference type="NCBI Taxonomy" id="307937"/>
    <lineage>
        <taxon>Eukaryota</taxon>
        <taxon>Fungi</taxon>
        <taxon>Dikarya</taxon>
        <taxon>Ascomycota</taxon>
        <taxon>Pezizomycotina</taxon>
        <taxon>Sordariomycetes</taxon>
        <taxon>Hypocreomycetidae</taxon>
        <taxon>Hypocreales</taxon>
        <taxon>Nectriaceae</taxon>
        <taxon>Dactylonectria</taxon>
    </lineage>
</organism>
<dbReference type="InterPro" id="IPR000008">
    <property type="entry name" value="C2_dom"/>
</dbReference>
<dbReference type="Proteomes" id="UP000738349">
    <property type="component" value="Unassembled WGS sequence"/>
</dbReference>
<dbReference type="Pfam" id="PF00168">
    <property type="entry name" value="C2"/>
    <property type="match status" value="1"/>
</dbReference>
<evidence type="ECO:0000256" key="1">
    <source>
        <dbReference type="SAM" id="MobiDB-lite"/>
    </source>
</evidence>
<dbReference type="AlphaFoldDB" id="A0A9P9IVW3"/>
<sequence length="605" mass="67699">MSDPAQAEAQVNGHYSNGQPSNDQPSHDQPSNSQPSNDHEIPRKPVAKSLTNPLENGHKLAKSGSRVASGLKDRLKIKKGPPGGFDTTPLPDAPQGFTVRFIFHAASNLPAADISTASSDPFIHATLKGTQPKRHKEDPDLTFRTRTIRRTTEPEWESQWIVANVPPTGFTLKCRMYDEDYPDSDDRLGNVTIKVPELTESSPGFPPPGRKFAVKKRMGSKRAYFVKGIASMVHPDVHITPILRISMEVLGKSDPPFAQMYTVGPTTWVKHFSPLIGRITGTKVNANEEDDTREDQGEEKNGKKKKRTQKYDFQANEMQLAGPIPPAMYHRFVEFRPIIANMFLSTGLRGKILNSALHEQHRRVYNFNRSTEYGDFPERSQEASLLFLKLAHFDEGGRIFTYVLTLDGMFRFTETGKEFGVDMLSKHTMHSDVATYIACSGEFFIRRLKHAVSSDNPHTHEDAHPSDEISGGPPKEAPPHNPAYYQLIIDNDSGTYRPDKSILPDLKSFLETNFPGLGIIAMHWENQELQDLKEAQRAAKKKEGRMINMVMNMSQSSISSAESALDRREDGWEQGKKSKRETALEALEDPSKAKDAVKSFIPGAH</sequence>
<dbReference type="InterPro" id="IPR035892">
    <property type="entry name" value="C2_domain_sf"/>
</dbReference>
<dbReference type="Gene3D" id="2.60.40.150">
    <property type="entry name" value="C2 domain"/>
    <property type="match status" value="1"/>
</dbReference>
<proteinExistence type="predicted"/>
<name>A0A9P9IVW3_9HYPO</name>
<feature type="compositionally biased region" description="Basic and acidic residues" evidence="1">
    <location>
        <begin position="457"/>
        <end position="467"/>
    </location>
</feature>
<feature type="domain" description="C2" evidence="2">
    <location>
        <begin position="81"/>
        <end position="209"/>
    </location>
</feature>
<dbReference type="SUPFAM" id="SSF49562">
    <property type="entry name" value="C2 domain (Calcium/lipid-binding domain, CaLB)"/>
    <property type="match status" value="1"/>
</dbReference>
<feature type="region of interest" description="Disordered" evidence="1">
    <location>
        <begin position="557"/>
        <end position="605"/>
    </location>
</feature>
<dbReference type="GO" id="GO:0010628">
    <property type="term" value="P:positive regulation of gene expression"/>
    <property type="evidence" value="ECO:0007669"/>
    <property type="project" value="TreeGrafter"/>
</dbReference>
<dbReference type="PROSITE" id="PS50004">
    <property type="entry name" value="C2"/>
    <property type="match status" value="1"/>
</dbReference>
<dbReference type="OrthoDB" id="73919at2759"/>
<comment type="caution">
    <text evidence="3">The sequence shown here is derived from an EMBL/GenBank/DDBJ whole genome shotgun (WGS) entry which is preliminary data.</text>
</comment>
<evidence type="ECO:0000313" key="3">
    <source>
        <dbReference type="EMBL" id="KAH7134236.1"/>
    </source>
</evidence>
<feature type="region of interest" description="Disordered" evidence="1">
    <location>
        <begin position="283"/>
        <end position="310"/>
    </location>
</feature>
<dbReference type="EMBL" id="JAGMUV010000014">
    <property type="protein sequence ID" value="KAH7134236.1"/>
    <property type="molecule type" value="Genomic_DNA"/>
</dbReference>
<dbReference type="SMART" id="SM00239">
    <property type="entry name" value="C2"/>
    <property type="match status" value="1"/>
</dbReference>
<feature type="compositionally biased region" description="Polar residues" evidence="1">
    <location>
        <begin position="13"/>
        <end position="36"/>
    </location>
</feature>
<protein>
    <recommendedName>
        <fullName evidence="2">C2 domain-containing protein</fullName>
    </recommendedName>
</protein>
<keyword evidence="4" id="KW-1185">Reference proteome</keyword>
<evidence type="ECO:0000313" key="4">
    <source>
        <dbReference type="Proteomes" id="UP000738349"/>
    </source>
</evidence>
<dbReference type="PANTHER" id="PTHR47800:SF5">
    <property type="entry name" value="FER-1-LIKE PROTEIN 6"/>
    <property type="match status" value="1"/>
</dbReference>